<gene>
    <name evidence="3" type="ORF">GCM10009765_40350</name>
</gene>
<dbReference type="EMBL" id="BAAANY010000014">
    <property type="protein sequence ID" value="GAA1686759.1"/>
    <property type="molecule type" value="Genomic_DNA"/>
</dbReference>
<evidence type="ECO:0000259" key="2">
    <source>
        <dbReference type="Pfam" id="PF04909"/>
    </source>
</evidence>
<reference evidence="3 4" key="1">
    <citation type="journal article" date="2019" name="Int. J. Syst. Evol. Microbiol.">
        <title>The Global Catalogue of Microorganisms (GCM) 10K type strain sequencing project: providing services to taxonomists for standard genome sequencing and annotation.</title>
        <authorList>
            <consortium name="The Broad Institute Genomics Platform"/>
            <consortium name="The Broad Institute Genome Sequencing Center for Infectious Disease"/>
            <person name="Wu L."/>
            <person name="Ma J."/>
        </authorList>
    </citation>
    <scope>NUCLEOTIDE SEQUENCE [LARGE SCALE GENOMIC DNA]</scope>
    <source>
        <strain evidence="3 4">JCM 14718</strain>
    </source>
</reference>
<comment type="caution">
    <text evidence="3">The sequence shown here is derived from an EMBL/GenBank/DDBJ whole genome shotgun (WGS) entry which is preliminary data.</text>
</comment>
<keyword evidence="1" id="KW-0456">Lyase</keyword>
<proteinExistence type="predicted"/>
<evidence type="ECO:0000256" key="1">
    <source>
        <dbReference type="ARBA" id="ARBA00023239"/>
    </source>
</evidence>
<dbReference type="InterPro" id="IPR032465">
    <property type="entry name" value="ACMSD"/>
</dbReference>
<dbReference type="Proteomes" id="UP001500618">
    <property type="component" value="Unassembled WGS sequence"/>
</dbReference>
<dbReference type="Pfam" id="PF04909">
    <property type="entry name" value="Amidohydro_2"/>
    <property type="match status" value="1"/>
</dbReference>
<evidence type="ECO:0000313" key="4">
    <source>
        <dbReference type="Proteomes" id="UP001500618"/>
    </source>
</evidence>
<evidence type="ECO:0000313" key="3">
    <source>
        <dbReference type="EMBL" id="GAA1686759.1"/>
    </source>
</evidence>
<dbReference type="SUPFAM" id="SSF51556">
    <property type="entry name" value="Metallo-dependent hydrolases"/>
    <property type="match status" value="1"/>
</dbReference>
<dbReference type="Gene3D" id="3.20.20.140">
    <property type="entry name" value="Metal-dependent hydrolases"/>
    <property type="match status" value="1"/>
</dbReference>
<accession>A0ABN2HGU4</accession>
<dbReference type="RefSeq" id="WP_344311777.1">
    <property type="nucleotide sequence ID" value="NZ_BAAANY010000014.1"/>
</dbReference>
<organism evidence="3 4">
    <name type="scientific">Fodinicola feengrottensis</name>
    <dbReference type="NCBI Taxonomy" id="435914"/>
    <lineage>
        <taxon>Bacteria</taxon>
        <taxon>Bacillati</taxon>
        <taxon>Actinomycetota</taxon>
        <taxon>Actinomycetes</taxon>
        <taxon>Mycobacteriales</taxon>
        <taxon>Fodinicola</taxon>
    </lineage>
</organism>
<dbReference type="InterPro" id="IPR006680">
    <property type="entry name" value="Amidohydro-rel"/>
</dbReference>
<dbReference type="PANTHER" id="PTHR21240">
    <property type="entry name" value="2-AMINO-3-CARBOXYLMUCONATE-6-SEMIALDEHYDE DECARBOXYLASE"/>
    <property type="match status" value="1"/>
</dbReference>
<name>A0ABN2HGU4_9ACTN</name>
<sequence>MTPPASDADIPAYWRGLGLPGLIDTHVHFLPVRMQEKVWDYFDHGSANYGTDWPVVYRLPESARVSLLESFGVLAFPSLPYPHKPGMAGWLNAEAATFADRVPSVLKSATFYPEPSALSYVTAALDDGVRIFKVHVQVGAFDPRDELLMPVWGLLASSGVPVVVHCGSGPLAGAHTGPGPFGDVLAAHPSLTAIIAHAGMPEYAAFLTLAMAYERVYLDTTMVATDFTNALMPLPSDVAARYADIGDKILFGSDFPSIPHSYAHQISAVHGLDLGDDWMRAVLHDNAARLFGLPVE</sequence>
<protein>
    <submittedName>
        <fullName evidence="3">Amidohydrolase family protein</fullName>
    </submittedName>
</protein>
<dbReference type="PANTHER" id="PTHR21240:SF28">
    <property type="entry name" value="ISO-OROTATE DECARBOXYLASE (EUROFUNG)"/>
    <property type="match status" value="1"/>
</dbReference>
<dbReference type="InterPro" id="IPR032466">
    <property type="entry name" value="Metal_Hydrolase"/>
</dbReference>
<keyword evidence="4" id="KW-1185">Reference proteome</keyword>
<dbReference type="CDD" id="cd01292">
    <property type="entry name" value="metallo-dependent_hydrolases"/>
    <property type="match status" value="1"/>
</dbReference>
<feature type="domain" description="Amidohydrolase-related" evidence="2">
    <location>
        <begin position="23"/>
        <end position="293"/>
    </location>
</feature>